<protein>
    <recommendedName>
        <fullName evidence="3">GAGE domain-containing protein</fullName>
    </recommendedName>
</protein>
<evidence type="ECO:0000259" key="3">
    <source>
        <dbReference type="SMART" id="SM01379"/>
    </source>
</evidence>
<dbReference type="Pfam" id="PF05831">
    <property type="entry name" value="GAGE"/>
    <property type="match status" value="1"/>
</dbReference>
<feature type="compositionally biased region" description="Acidic residues" evidence="2">
    <location>
        <begin position="30"/>
        <end position="45"/>
    </location>
</feature>
<dbReference type="Proteomes" id="UP000233160">
    <property type="component" value="Unassembled WGS sequence"/>
</dbReference>
<comment type="similarity">
    <text evidence="1">Belongs to the GAGE family.</text>
</comment>
<feature type="domain" description="GAGE" evidence="3">
    <location>
        <begin position="1"/>
        <end position="93"/>
    </location>
</feature>
<dbReference type="GeneTree" id="ENSGT00940000169958"/>
<dbReference type="InterPro" id="IPR031320">
    <property type="entry name" value="GAGE"/>
</dbReference>
<reference evidence="4" key="2">
    <citation type="submission" date="2025-09" db="UniProtKB">
        <authorList>
            <consortium name="Ensembl"/>
        </authorList>
    </citation>
    <scope>IDENTIFICATION</scope>
</reference>
<feature type="compositionally biased region" description="Basic and acidic residues" evidence="2">
    <location>
        <begin position="56"/>
        <end position="86"/>
    </location>
</feature>
<keyword evidence="5" id="KW-1185">Reference proteome</keyword>
<feature type="region of interest" description="Disordered" evidence="2">
    <location>
        <begin position="1"/>
        <end position="94"/>
    </location>
</feature>
<dbReference type="SMART" id="SM01379">
    <property type="entry name" value="GAGE"/>
    <property type="match status" value="1"/>
</dbReference>
<dbReference type="Ensembl" id="ENSPCOT00000002544.1">
    <property type="protein sequence ID" value="ENSPCOP00000000711.1"/>
    <property type="gene ID" value="ENSPCOG00000002275.1"/>
</dbReference>
<accession>A0A2K6EG54</accession>
<dbReference type="PANTHER" id="PTHR14047:SF11">
    <property type="entry name" value="P ANTIGEN FAMILY MEMBER 4"/>
    <property type="match status" value="1"/>
</dbReference>
<feature type="compositionally biased region" description="Basic residues" evidence="2">
    <location>
        <begin position="1"/>
        <end position="10"/>
    </location>
</feature>
<evidence type="ECO:0000313" key="4">
    <source>
        <dbReference type="Ensembl" id="ENSPCOP00000000711.1"/>
    </source>
</evidence>
<name>A0A2K6EG54_PROCO</name>
<sequence length="94" mass="9976">MIRRVRSKSRGRGDGEESSSVAETVAPSENQEEPPTESQEVEPGVEGEGGVPVVDNEEKLKLEGDAPEMVLEKTGGERGDGPDVKAKPPPPNPE</sequence>
<evidence type="ECO:0000256" key="1">
    <source>
        <dbReference type="ARBA" id="ARBA00007043"/>
    </source>
</evidence>
<evidence type="ECO:0000256" key="2">
    <source>
        <dbReference type="SAM" id="MobiDB-lite"/>
    </source>
</evidence>
<proteinExistence type="inferred from homology"/>
<reference evidence="4" key="1">
    <citation type="submission" date="2025-08" db="UniProtKB">
        <authorList>
            <consortium name="Ensembl"/>
        </authorList>
    </citation>
    <scope>IDENTIFICATION</scope>
</reference>
<dbReference type="AlphaFoldDB" id="A0A2K6EG54"/>
<dbReference type="PANTHER" id="PTHR14047">
    <property type="entry name" value="P ANTIGEN FAMILY MEMBER 5-RELATED"/>
    <property type="match status" value="1"/>
</dbReference>
<evidence type="ECO:0000313" key="5">
    <source>
        <dbReference type="Proteomes" id="UP000233160"/>
    </source>
</evidence>
<organism evidence="4 5">
    <name type="scientific">Propithecus coquereli</name>
    <name type="common">Coquerel's sifaka</name>
    <name type="synonym">Propithecus verreauxi coquereli</name>
    <dbReference type="NCBI Taxonomy" id="379532"/>
    <lineage>
        <taxon>Eukaryota</taxon>
        <taxon>Metazoa</taxon>
        <taxon>Chordata</taxon>
        <taxon>Craniata</taxon>
        <taxon>Vertebrata</taxon>
        <taxon>Euteleostomi</taxon>
        <taxon>Mammalia</taxon>
        <taxon>Eutheria</taxon>
        <taxon>Euarchontoglires</taxon>
        <taxon>Primates</taxon>
        <taxon>Strepsirrhini</taxon>
        <taxon>Lemuriformes</taxon>
        <taxon>Indriidae</taxon>
        <taxon>Propithecus</taxon>
    </lineage>
</organism>
<dbReference type="InterPro" id="IPR008625">
    <property type="entry name" value="GAGE_fam"/>
</dbReference>